<sequence>MALALAVTAVPVLNDDLESRVYPRFIQFPDGEGVLHDVDLEEPVDEVLLEETRRNPERNQYFLYTRRNPTTHQTLLFNDAASIRNSNFDFRNPLVVVVHGWISDYETNINPVIRDAYLAKSDTNVIIMDWRHLAVGGYVTAVNGVPAMGRHLGQFINFLHSLGLPYSNVHLVGFSLGAHLVGNAGRETGGRVARVTGLDPAGPLWNLNSDRLAANDGVYVEAIHTDGGYTVGGLGIGTAIARADFFPNGGISQPACLTNVCNHNRAWELFAATVTYNHLVGNECSSNLQITLNTCRGAELRMGNDILTKTGFTTGERSHPANTGFVIASLHGDPQNVNRRNKTSGKLCVHVGAEISSEMRVHMSTAGAACRAPKTSIRSSSQVDSRVASLSSNKRGKSQTRPCLYLQRALVPPDIRGPSVTAASDIGCTVALIRFHLLFLRDLALNEKAFGGYGCENLIGARSLYELFCSFLYAGLARSIKDDYWFKSHFVLNLGDVEKVIEEENADILKLLFKSYVQRKKTNLIQLHSMRKLMKISEESLLCKELSFGPSDRTISMVSTRVVFHHVNNVEFDFYSRRIAANRAATSIQSADFSICFPSRRPRHRRQLTLKLGLEQTLKLGLELTLKLGLQTKLKLGLELTLKLGLELTLKLGLEQTLKLGLEQTLKLRLELTLKLGLELTLKLGLELTLKLGLEPTLKLGLELTLKLGLELTLKLGLEVTLKLGLELTLKLRLEQTLKLGLELTLKLGLEQTLKLGLKLILKLGLELTLKLRLEQTLKLELELTLKLGLELTLKLGLELTMTLGLELTLKLGLELTLKLRLELTLKLGLELTLKLGLELTMTLGLELTLKLGLELTLKLGLELTLKLGLELTMKLGLELTLKLGLELTLKLGLEQTLKLGLELTLKLGLELTLKLGLELTLKLGLELTLKLGLELTLKLGLELTLKLGLELTLKLGLELTLTLGLELTLKLGLELTLKLGLELTLKLGLELTLKLGLEQTLKLRLEQTLKLGLELTLKLGLELTLKLRLEQTLKLGLELTLKLGLELTLKLGLELTLKLGLELTLKLGLELTLKLGLELTLKLGLELTLKLGLELTLKLGLELTLKLGLEQKKLGLEQH</sequence>
<dbReference type="SUPFAM" id="SSF53474">
    <property type="entry name" value="alpha/beta-Hydrolases"/>
    <property type="match status" value="1"/>
</dbReference>
<dbReference type="InterPro" id="IPR029058">
    <property type="entry name" value="AB_hydrolase_fold"/>
</dbReference>
<gene>
    <name evidence="6" type="primary">Pnlip</name>
    <name evidence="6" type="ORF">EVAR_47088_1</name>
</gene>
<keyword evidence="7" id="KW-1185">Reference proteome</keyword>
<dbReference type="Proteomes" id="UP000299102">
    <property type="component" value="Unassembled WGS sequence"/>
</dbReference>
<evidence type="ECO:0000259" key="5">
    <source>
        <dbReference type="Pfam" id="PF00151"/>
    </source>
</evidence>
<dbReference type="PANTHER" id="PTHR11610">
    <property type="entry name" value="LIPASE"/>
    <property type="match status" value="1"/>
</dbReference>
<dbReference type="EMBL" id="BGZK01001148">
    <property type="protein sequence ID" value="GBP72510.1"/>
    <property type="molecule type" value="Genomic_DNA"/>
</dbReference>
<protein>
    <submittedName>
        <fullName evidence="6">Pancreatic triacylglycerol lipase</fullName>
    </submittedName>
</protein>
<evidence type="ECO:0000256" key="3">
    <source>
        <dbReference type="ARBA" id="ARBA00022525"/>
    </source>
</evidence>
<evidence type="ECO:0000256" key="1">
    <source>
        <dbReference type="ARBA" id="ARBA00004613"/>
    </source>
</evidence>
<dbReference type="InterPro" id="IPR033906">
    <property type="entry name" value="Lipase_N"/>
</dbReference>
<feature type="domain" description="Lipase" evidence="5">
    <location>
        <begin position="55"/>
        <end position="297"/>
    </location>
</feature>
<dbReference type="GO" id="GO:0017171">
    <property type="term" value="F:serine hydrolase activity"/>
    <property type="evidence" value="ECO:0007669"/>
    <property type="project" value="TreeGrafter"/>
</dbReference>
<dbReference type="GO" id="GO:0016042">
    <property type="term" value="P:lipid catabolic process"/>
    <property type="evidence" value="ECO:0007669"/>
    <property type="project" value="TreeGrafter"/>
</dbReference>
<dbReference type="AlphaFoldDB" id="A0A4C1YBU6"/>
<evidence type="ECO:0000313" key="7">
    <source>
        <dbReference type="Proteomes" id="UP000299102"/>
    </source>
</evidence>
<evidence type="ECO:0000256" key="4">
    <source>
        <dbReference type="RuleBase" id="RU004262"/>
    </source>
</evidence>
<dbReference type="PRINTS" id="PR00821">
    <property type="entry name" value="TAGLIPASE"/>
</dbReference>
<dbReference type="OrthoDB" id="199913at2759"/>
<accession>A0A4C1YBU6</accession>
<dbReference type="GO" id="GO:0005615">
    <property type="term" value="C:extracellular space"/>
    <property type="evidence" value="ECO:0007669"/>
    <property type="project" value="TreeGrafter"/>
</dbReference>
<reference evidence="6 7" key="1">
    <citation type="journal article" date="2019" name="Commun. Biol.">
        <title>The bagworm genome reveals a unique fibroin gene that provides high tensile strength.</title>
        <authorList>
            <person name="Kono N."/>
            <person name="Nakamura H."/>
            <person name="Ohtoshi R."/>
            <person name="Tomita M."/>
            <person name="Numata K."/>
            <person name="Arakawa K."/>
        </authorList>
    </citation>
    <scope>NUCLEOTIDE SEQUENCE [LARGE SCALE GENOMIC DNA]</scope>
</reference>
<comment type="caution">
    <text evidence="6">The sequence shown here is derived from an EMBL/GenBank/DDBJ whole genome shotgun (WGS) entry which is preliminary data.</text>
</comment>
<dbReference type="InterPro" id="IPR013818">
    <property type="entry name" value="Lipase"/>
</dbReference>
<proteinExistence type="inferred from homology"/>
<dbReference type="Pfam" id="PF00151">
    <property type="entry name" value="Lipase"/>
    <property type="match status" value="1"/>
</dbReference>
<evidence type="ECO:0000313" key="6">
    <source>
        <dbReference type="EMBL" id="GBP72510.1"/>
    </source>
</evidence>
<dbReference type="STRING" id="151549.A0A4C1YBU6"/>
<evidence type="ECO:0000256" key="2">
    <source>
        <dbReference type="ARBA" id="ARBA00010701"/>
    </source>
</evidence>
<dbReference type="CDD" id="cd00707">
    <property type="entry name" value="Pancreat_lipase_like"/>
    <property type="match status" value="1"/>
</dbReference>
<dbReference type="PANTHER" id="PTHR11610:SF169">
    <property type="entry name" value="GH15759P-RELATED"/>
    <property type="match status" value="1"/>
</dbReference>
<dbReference type="Gene3D" id="3.40.50.1820">
    <property type="entry name" value="alpha/beta hydrolase"/>
    <property type="match status" value="1"/>
</dbReference>
<keyword evidence="3" id="KW-0964">Secreted</keyword>
<name>A0A4C1YBU6_EUMVA</name>
<organism evidence="6 7">
    <name type="scientific">Eumeta variegata</name>
    <name type="common">Bagworm moth</name>
    <name type="synonym">Eumeta japonica</name>
    <dbReference type="NCBI Taxonomy" id="151549"/>
    <lineage>
        <taxon>Eukaryota</taxon>
        <taxon>Metazoa</taxon>
        <taxon>Ecdysozoa</taxon>
        <taxon>Arthropoda</taxon>
        <taxon>Hexapoda</taxon>
        <taxon>Insecta</taxon>
        <taxon>Pterygota</taxon>
        <taxon>Neoptera</taxon>
        <taxon>Endopterygota</taxon>
        <taxon>Lepidoptera</taxon>
        <taxon>Glossata</taxon>
        <taxon>Ditrysia</taxon>
        <taxon>Tineoidea</taxon>
        <taxon>Psychidae</taxon>
        <taxon>Oiketicinae</taxon>
        <taxon>Eumeta</taxon>
    </lineage>
</organism>
<dbReference type="InterPro" id="IPR000734">
    <property type="entry name" value="TAG_lipase"/>
</dbReference>
<comment type="similarity">
    <text evidence="2 4">Belongs to the AB hydrolase superfamily. Lipase family.</text>
</comment>
<comment type="subcellular location">
    <subcellularLocation>
        <location evidence="1">Secreted</location>
    </subcellularLocation>
</comment>
<dbReference type="GO" id="GO:0016298">
    <property type="term" value="F:lipase activity"/>
    <property type="evidence" value="ECO:0007669"/>
    <property type="project" value="InterPro"/>
</dbReference>